<comment type="similarity">
    <text evidence="2">Belongs to the NTE family.</text>
</comment>
<evidence type="ECO:0000259" key="13">
    <source>
        <dbReference type="PROSITE" id="PS51635"/>
    </source>
</evidence>
<accession>A0A8S1FEL1</accession>
<keyword evidence="7 9" id="KW-0443">Lipid metabolism</keyword>
<feature type="short sequence motif" description="GXSXG" evidence="9">
    <location>
        <begin position="811"/>
        <end position="815"/>
    </location>
</feature>
<protein>
    <submittedName>
        <fullName evidence="14">Uncharacterized protein</fullName>
    </submittedName>
</protein>
<comment type="subcellular location">
    <subcellularLocation>
        <location evidence="1">Membrane</location>
    </subcellularLocation>
</comment>
<evidence type="ECO:0000256" key="10">
    <source>
        <dbReference type="SAM" id="MobiDB-lite"/>
    </source>
</evidence>
<feature type="compositionally biased region" description="Basic and acidic residues" evidence="10">
    <location>
        <begin position="104"/>
        <end position="119"/>
    </location>
</feature>
<dbReference type="Proteomes" id="UP000494206">
    <property type="component" value="Unassembled WGS sequence"/>
</dbReference>
<dbReference type="SUPFAM" id="SSF51206">
    <property type="entry name" value="cAMP-binding domain-like"/>
    <property type="match status" value="3"/>
</dbReference>
<dbReference type="InterPro" id="IPR000595">
    <property type="entry name" value="cNMP-bd_dom"/>
</dbReference>
<evidence type="ECO:0000313" key="15">
    <source>
        <dbReference type="Proteomes" id="UP000494206"/>
    </source>
</evidence>
<evidence type="ECO:0000256" key="2">
    <source>
        <dbReference type="ARBA" id="ARBA00006636"/>
    </source>
</evidence>
<feature type="domain" description="Cyclic nucleotide-binding" evidence="12">
    <location>
        <begin position="328"/>
        <end position="424"/>
    </location>
</feature>
<feature type="short sequence motif" description="GXGXXG" evidence="9">
    <location>
        <begin position="784"/>
        <end position="789"/>
    </location>
</feature>
<dbReference type="Pfam" id="PF00027">
    <property type="entry name" value="cNMP_binding"/>
    <property type="match status" value="2"/>
</dbReference>
<name>A0A8S1FEL1_9PELO</name>
<dbReference type="GO" id="GO:0016020">
    <property type="term" value="C:membrane"/>
    <property type="evidence" value="ECO:0007669"/>
    <property type="project" value="UniProtKB-SubCell"/>
</dbReference>
<dbReference type="GO" id="GO:0046470">
    <property type="term" value="P:phosphatidylcholine metabolic process"/>
    <property type="evidence" value="ECO:0007669"/>
    <property type="project" value="InterPro"/>
</dbReference>
<organism evidence="14 15">
    <name type="scientific">Caenorhabditis bovis</name>
    <dbReference type="NCBI Taxonomy" id="2654633"/>
    <lineage>
        <taxon>Eukaryota</taxon>
        <taxon>Metazoa</taxon>
        <taxon>Ecdysozoa</taxon>
        <taxon>Nematoda</taxon>
        <taxon>Chromadorea</taxon>
        <taxon>Rhabditida</taxon>
        <taxon>Rhabditina</taxon>
        <taxon>Rhabditomorpha</taxon>
        <taxon>Rhabditoidea</taxon>
        <taxon>Rhabditidae</taxon>
        <taxon>Peloderinae</taxon>
        <taxon>Caenorhabditis</taxon>
    </lineage>
</organism>
<dbReference type="OrthoDB" id="421051at2759"/>
<feature type="active site" description="Proton acceptor" evidence="9">
    <location>
        <position position="934"/>
    </location>
</feature>
<evidence type="ECO:0000256" key="9">
    <source>
        <dbReference type="PROSITE-ProRule" id="PRU01161"/>
    </source>
</evidence>
<dbReference type="InterPro" id="IPR056556">
    <property type="entry name" value="NTE1_P-loop_dom"/>
</dbReference>
<dbReference type="InterPro" id="IPR016035">
    <property type="entry name" value="Acyl_Trfase/lysoPLipase"/>
</dbReference>
<feature type="domain" description="PNPLA" evidence="13">
    <location>
        <begin position="780"/>
        <end position="947"/>
    </location>
</feature>
<dbReference type="InterPro" id="IPR018490">
    <property type="entry name" value="cNMP-bd_dom_sf"/>
</dbReference>
<dbReference type="PROSITE" id="PS01237">
    <property type="entry name" value="UPF0028"/>
    <property type="match status" value="1"/>
</dbReference>
<dbReference type="InterPro" id="IPR002641">
    <property type="entry name" value="PNPLA_dom"/>
</dbReference>
<feature type="short sequence motif" description="DGA/G" evidence="9">
    <location>
        <begin position="934"/>
        <end position="936"/>
    </location>
</feature>
<dbReference type="InterPro" id="IPR050301">
    <property type="entry name" value="NTE"/>
</dbReference>
<dbReference type="PANTHER" id="PTHR14226:SF21">
    <property type="entry name" value="PATATIN-LIKE PHOSPHOLIPASE DOMAIN-CONTAINING PROTEIN M110.7-RELATED"/>
    <property type="match status" value="1"/>
</dbReference>
<reference evidence="14 15" key="1">
    <citation type="submission" date="2020-04" db="EMBL/GenBank/DDBJ databases">
        <authorList>
            <person name="Laetsch R D."/>
            <person name="Stevens L."/>
            <person name="Kumar S."/>
            <person name="Blaxter L. M."/>
        </authorList>
    </citation>
    <scope>NUCLEOTIDE SEQUENCE [LARGE SCALE GENOMIC DNA]</scope>
</reference>
<sequence>MLLTAAVNESVFQIFEILIGFTLGLIVFYVIAVVICKWNADESAIDLTRKVYNSLLNSVDAQNHPEFSRTFLKRISPNEFESPLQLLAELIRRQTQSPNGSAEKNLRTPPRELLEPSEKEPIPGHLRPEIFYVLKALEGLELPSCWTLDPRDVEILSIEAGAILLQPGDLNDVVIVVVSGDLGVFTNVNVGNRERQCNIKRIRRGESYFSFTSIIEVLMNAKPENKYLTLRALKSCRVAKYRFTSFFTSFANSPQSWIRTIQVIMTRLQHCTLVTCNLYLGIGGKCIDQKRKLPNKERFEAFDKLSVEEQFETGIVWMAEAMGVPSEVDVLRAKVKRIECQKGSVVIEQNSFQIDMMFLAFGKFSLKRLPEVDDTGTALSFEVFPGDIMPSMQILTNEPTMCTGTATEKCIYFVLPREEFISFISIHPIIYLRLAFNALHFVSPFAKVFDIAVSWIRIDTGQALYRQGERANCMFIVMGGRLRAVNNRKIVEEYGRLDVIGMLDMAERMPRKTTVLAVRFSHLVCVPENLLGFVKIRYPQVATKLLQLISRCWKSPGLPESSPIPDYTQIQNLRTIAVVPASPDVPLVAFTCELYNALTKHVKALRLSSTIVGKYFEPGAVNKKIDFGLMHWLTVQEIFYHLIIYQCDFHQTSWTRRCLRMADAILVVAMGKSSRRAQVLAEQLMSCNEKGIRQSKELVLLWTEDTMAPSGTAEWMAAQYYSGCHHLRAPKRLFNWCSNAEIASEERIIQFYENEVFGSIDTRSDFARLARILTGNAVGVVFGGGGARGAAHAGALKALLEKNVPIDMVGGTSIGAFFAAMYASTPDTRAVDRMRDFFEDRSRNNIIDVLMDLTYTHSALLTGYRFNKAVERILGDRQIEDAWISYFCITTDITTSNMRVHRSGVMWPYVRGSMSIAGYIPPLCDPTDGHLLLDGAYVNNLPADVMRSLGANVVIAIDIGMAEDNSNLTDYGFYLSGTWVMFRNWFPFIEPVRVLNLSEIQNRLAYVCCVHQLEAVKRAPYCHYIKLPVDHYPIFNFSKFADVSELGYTTTLAKLTELMEKNPNTKEKLLGIAKNMNSSIQMQDNTISSIVNMTMMPMVTSTMTSSSTTGSPKPTRDYIEVNASRSMVNPIRSPIRECNS</sequence>
<evidence type="ECO:0000256" key="6">
    <source>
        <dbReference type="ARBA" id="ARBA00022989"/>
    </source>
</evidence>
<dbReference type="Pfam" id="PF24179">
    <property type="entry name" value="NTE_Ploop"/>
    <property type="match status" value="1"/>
</dbReference>
<evidence type="ECO:0000256" key="3">
    <source>
        <dbReference type="ARBA" id="ARBA00022692"/>
    </source>
</evidence>
<keyword evidence="8 11" id="KW-0472">Membrane</keyword>
<dbReference type="GO" id="GO:0016042">
    <property type="term" value="P:lipid catabolic process"/>
    <property type="evidence" value="ECO:0007669"/>
    <property type="project" value="UniProtKB-UniRule"/>
</dbReference>
<evidence type="ECO:0000256" key="7">
    <source>
        <dbReference type="ARBA" id="ARBA00023098"/>
    </source>
</evidence>
<evidence type="ECO:0000256" key="5">
    <source>
        <dbReference type="ARBA" id="ARBA00022963"/>
    </source>
</evidence>
<dbReference type="CDD" id="cd00038">
    <property type="entry name" value="CAP_ED"/>
    <property type="match status" value="2"/>
</dbReference>
<evidence type="ECO:0000256" key="11">
    <source>
        <dbReference type="SAM" id="Phobius"/>
    </source>
</evidence>
<dbReference type="Pfam" id="PF01734">
    <property type="entry name" value="Patatin"/>
    <property type="match status" value="1"/>
</dbReference>
<evidence type="ECO:0000256" key="1">
    <source>
        <dbReference type="ARBA" id="ARBA00004370"/>
    </source>
</evidence>
<keyword evidence="5 9" id="KW-0442">Lipid degradation</keyword>
<keyword evidence="15" id="KW-1185">Reference proteome</keyword>
<evidence type="ECO:0000256" key="4">
    <source>
        <dbReference type="ARBA" id="ARBA00022801"/>
    </source>
</evidence>
<feature type="active site" description="Nucleophile" evidence="9">
    <location>
        <position position="813"/>
    </location>
</feature>
<gene>
    <name evidence="14" type="ORF">CBOVIS_LOCUS12506</name>
</gene>
<dbReference type="AlphaFoldDB" id="A0A8S1FEL1"/>
<evidence type="ECO:0000256" key="8">
    <source>
        <dbReference type="ARBA" id="ARBA00023136"/>
    </source>
</evidence>
<dbReference type="GO" id="GO:0005783">
    <property type="term" value="C:endoplasmic reticulum"/>
    <property type="evidence" value="ECO:0007669"/>
    <property type="project" value="TreeGrafter"/>
</dbReference>
<feature type="region of interest" description="Disordered" evidence="10">
    <location>
        <begin position="96"/>
        <end position="119"/>
    </location>
</feature>
<dbReference type="PANTHER" id="PTHR14226">
    <property type="entry name" value="NEUROPATHY TARGET ESTERASE/SWISS CHEESE D.MELANOGASTER"/>
    <property type="match status" value="1"/>
</dbReference>
<evidence type="ECO:0000259" key="12">
    <source>
        <dbReference type="PROSITE" id="PS50042"/>
    </source>
</evidence>
<feature type="domain" description="Cyclic nucleotide-binding" evidence="12">
    <location>
        <begin position="458"/>
        <end position="517"/>
    </location>
</feature>
<dbReference type="EMBL" id="CADEPM010000012">
    <property type="protein sequence ID" value="CAB3411076.1"/>
    <property type="molecule type" value="Genomic_DNA"/>
</dbReference>
<dbReference type="GO" id="GO:0004622">
    <property type="term" value="F:phosphatidylcholine lysophospholipase activity"/>
    <property type="evidence" value="ECO:0007669"/>
    <property type="project" value="InterPro"/>
</dbReference>
<dbReference type="Gene3D" id="2.60.120.10">
    <property type="entry name" value="Jelly Rolls"/>
    <property type="match status" value="3"/>
</dbReference>
<dbReference type="PROSITE" id="PS51635">
    <property type="entry name" value="PNPLA"/>
    <property type="match status" value="1"/>
</dbReference>
<dbReference type="InterPro" id="IPR014710">
    <property type="entry name" value="RmlC-like_jellyroll"/>
</dbReference>
<dbReference type="Gene3D" id="3.40.1090.10">
    <property type="entry name" value="Cytosolic phospholipase A2 catalytic domain"/>
    <property type="match status" value="1"/>
</dbReference>
<dbReference type="InterPro" id="IPR001423">
    <property type="entry name" value="LysoPLipase_patatin_CS"/>
</dbReference>
<keyword evidence="4 9" id="KW-0378">Hydrolase</keyword>
<keyword evidence="6 11" id="KW-1133">Transmembrane helix</keyword>
<dbReference type="PROSITE" id="PS50042">
    <property type="entry name" value="CNMP_BINDING_3"/>
    <property type="match status" value="2"/>
</dbReference>
<evidence type="ECO:0000313" key="14">
    <source>
        <dbReference type="EMBL" id="CAB3411076.1"/>
    </source>
</evidence>
<dbReference type="SUPFAM" id="SSF52151">
    <property type="entry name" value="FabD/lysophospholipase-like"/>
    <property type="match status" value="1"/>
</dbReference>
<proteinExistence type="inferred from homology"/>
<feature type="transmembrane region" description="Helical" evidence="11">
    <location>
        <begin position="12"/>
        <end position="35"/>
    </location>
</feature>
<comment type="caution">
    <text evidence="14">The sequence shown here is derived from an EMBL/GenBank/DDBJ whole genome shotgun (WGS) entry which is preliminary data.</text>
</comment>
<keyword evidence="3 11" id="KW-0812">Transmembrane</keyword>